<dbReference type="STRING" id="40149.A0A0E0D496"/>
<name>A0A0E0D496_9ORYZ</name>
<dbReference type="GO" id="GO:0045252">
    <property type="term" value="C:oxoglutarate dehydrogenase complex"/>
    <property type="evidence" value="ECO:0007669"/>
    <property type="project" value="TreeGrafter"/>
</dbReference>
<organism evidence="1">
    <name type="scientific">Oryza meridionalis</name>
    <dbReference type="NCBI Taxonomy" id="40149"/>
    <lineage>
        <taxon>Eukaryota</taxon>
        <taxon>Viridiplantae</taxon>
        <taxon>Streptophyta</taxon>
        <taxon>Embryophyta</taxon>
        <taxon>Tracheophyta</taxon>
        <taxon>Spermatophyta</taxon>
        <taxon>Magnoliopsida</taxon>
        <taxon>Liliopsida</taxon>
        <taxon>Poales</taxon>
        <taxon>Poaceae</taxon>
        <taxon>BOP clade</taxon>
        <taxon>Oryzoideae</taxon>
        <taxon>Oryzeae</taxon>
        <taxon>Oryzinae</taxon>
        <taxon>Oryza</taxon>
    </lineage>
</organism>
<reference evidence="1" key="2">
    <citation type="submission" date="2018-05" db="EMBL/GenBank/DDBJ databases">
        <title>OmerRS3 (Oryza meridionalis Reference Sequence Version 3).</title>
        <authorList>
            <person name="Zhang J."/>
            <person name="Kudrna D."/>
            <person name="Lee S."/>
            <person name="Talag J."/>
            <person name="Welchert J."/>
            <person name="Wing R.A."/>
        </authorList>
    </citation>
    <scope>NUCLEOTIDE SEQUENCE [LARGE SCALE GENOMIC DNA]</scope>
    <source>
        <strain evidence="1">cv. OR44</strain>
    </source>
</reference>
<dbReference type="InterPro" id="IPR036188">
    <property type="entry name" value="FAD/NAD-bd_sf"/>
</dbReference>
<sequence>MCLLKKNKVEYARGFWKFLYPSEVPVDLHEIPKKLVIVGAGYIGLETVLSGTGQVASFGKIEEQVKASGVAYQVRKSSLLAHRCSKAIDNAEELVKVMAEKQ</sequence>
<dbReference type="InterPro" id="IPR050151">
    <property type="entry name" value="Class-I_Pyr_Nuc-Dis_Oxidored"/>
</dbReference>
<dbReference type="PANTHER" id="PTHR22912:SF214">
    <property type="entry name" value="DIHYDROLIPOYL DEHYDROGENASE"/>
    <property type="match status" value="1"/>
</dbReference>
<dbReference type="SUPFAM" id="SSF51905">
    <property type="entry name" value="FAD/NAD(P)-binding domain"/>
    <property type="match status" value="1"/>
</dbReference>
<keyword evidence="2" id="KW-1185">Reference proteome</keyword>
<dbReference type="EnsemblPlants" id="OMERI03G25080.1">
    <property type="protein sequence ID" value="OMERI03G25080.1"/>
    <property type="gene ID" value="OMERI03G25080"/>
</dbReference>
<protein>
    <recommendedName>
        <fullName evidence="3">FAD/NAD(P)-binding domain-containing protein</fullName>
    </recommendedName>
</protein>
<accession>A0A0E0D496</accession>
<evidence type="ECO:0008006" key="3">
    <source>
        <dbReference type="Google" id="ProtNLM"/>
    </source>
</evidence>
<dbReference type="AlphaFoldDB" id="A0A0E0D496"/>
<dbReference type="PANTHER" id="PTHR22912">
    <property type="entry name" value="DISULFIDE OXIDOREDUCTASE"/>
    <property type="match status" value="1"/>
</dbReference>
<proteinExistence type="predicted"/>
<dbReference type="GO" id="GO:0006103">
    <property type="term" value="P:2-oxoglutarate metabolic process"/>
    <property type="evidence" value="ECO:0007669"/>
    <property type="project" value="TreeGrafter"/>
</dbReference>
<dbReference type="Gramene" id="OMERI03G25080.1">
    <property type="protein sequence ID" value="OMERI03G25080.1"/>
    <property type="gene ID" value="OMERI03G25080"/>
</dbReference>
<evidence type="ECO:0000313" key="1">
    <source>
        <dbReference type="EnsemblPlants" id="OMERI03G25080.1"/>
    </source>
</evidence>
<dbReference type="HOGENOM" id="CLU_2281725_0_0_1"/>
<dbReference type="GO" id="GO:0004148">
    <property type="term" value="F:dihydrolipoyl dehydrogenase (NADH) activity"/>
    <property type="evidence" value="ECO:0007669"/>
    <property type="project" value="TreeGrafter"/>
</dbReference>
<dbReference type="Proteomes" id="UP000008021">
    <property type="component" value="Chromosome 3"/>
</dbReference>
<reference evidence="1" key="1">
    <citation type="submission" date="2015-04" db="UniProtKB">
        <authorList>
            <consortium name="EnsemblPlants"/>
        </authorList>
    </citation>
    <scope>IDENTIFICATION</scope>
</reference>
<dbReference type="GO" id="GO:0005739">
    <property type="term" value="C:mitochondrion"/>
    <property type="evidence" value="ECO:0007669"/>
    <property type="project" value="TreeGrafter"/>
</dbReference>
<dbReference type="GO" id="GO:0050660">
    <property type="term" value="F:flavin adenine dinucleotide binding"/>
    <property type="evidence" value="ECO:0007669"/>
    <property type="project" value="TreeGrafter"/>
</dbReference>
<dbReference type="Gene3D" id="3.50.50.60">
    <property type="entry name" value="FAD/NAD(P)-binding domain"/>
    <property type="match status" value="1"/>
</dbReference>
<evidence type="ECO:0000313" key="2">
    <source>
        <dbReference type="Proteomes" id="UP000008021"/>
    </source>
</evidence>